<dbReference type="InterPro" id="IPR050114">
    <property type="entry name" value="UPF0173_UPF0282_UlaG_hydrolase"/>
</dbReference>
<comment type="catalytic activity">
    <reaction evidence="2">
        <text>3',5'-cyclic CMP + H2O = CMP + H(+)</text>
        <dbReference type="Rhea" id="RHEA:72675"/>
        <dbReference type="ChEBI" id="CHEBI:15377"/>
        <dbReference type="ChEBI" id="CHEBI:15378"/>
        <dbReference type="ChEBI" id="CHEBI:58003"/>
        <dbReference type="ChEBI" id="CHEBI:60377"/>
    </reaction>
    <physiologicalReaction direction="left-to-right" evidence="2">
        <dbReference type="Rhea" id="RHEA:72676"/>
    </physiologicalReaction>
</comment>
<evidence type="ECO:0000256" key="2">
    <source>
        <dbReference type="ARBA" id="ARBA00034221"/>
    </source>
</evidence>
<dbReference type="Pfam" id="PF13483">
    <property type="entry name" value="Lactamase_B_3"/>
    <property type="match status" value="1"/>
</dbReference>
<dbReference type="SMART" id="SM00849">
    <property type="entry name" value="Lactamase_B"/>
    <property type="match status" value="1"/>
</dbReference>
<protein>
    <recommendedName>
        <fullName evidence="5">UPF0173 metal-dependent hydrolase PTI45_00691</fullName>
    </recommendedName>
</protein>
<sequence>MYENDKINSEAYESISEVHLFMKITYYGQSCLLVEHDGKTVIIDPFLSGNPHVNVSPKDIKVDAIILTHGHGDHFGDTVEIANNNNCPVIAVVELAQYTASKGVEHTVGMNLGGSKQFDGFKVKYTLAFHSSSIEEGGQNIYLGEPAGILLTMGDKTLYHAGDTALFGDMKLIGELNHIDVAALPIGDFFTMGPEDALLAAKWIKANQVIPIHYNTFPPIEQDAHAFATELQRDNIKGLPLEIGESVEI</sequence>
<dbReference type="EMBL" id="MDER01000027">
    <property type="protein sequence ID" value="ODP29916.1"/>
    <property type="molecule type" value="Genomic_DNA"/>
</dbReference>
<gene>
    <name evidence="7" type="ORF">PTI45_00691</name>
</gene>
<dbReference type="AlphaFoldDB" id="A0A1E3L839"/>
<comment type="function">
    <text evidence="3">Counteracts the endogenous Pycsar antiviral defense system. Phosphodiesterase that enables metal-dependent hydrolysis of host cyclic nucleotide Pycsar defense signals such as cCMP and cUMP.</text>
</comment>
<feature type="domain" description="Metallo-beta-lactamase" evidence="6">
    <location>
        <begin position="28"/>
        <end position="213"/>
    </location>
</feature>
<dbReference type="NCBIfam" id="NF001911">
    <property type="entry name" value="PRK00685.1"/>
    <property type="match status" value="1"/>
</dbReference>
<comment type="similarity">
    <text evidence="5">Belongs to the UPF0173 family.</text>
</comment>
<proteinExistence type="inferred from homology"/>
<dbReference type="HAMAP" id="MF_00457">
    <property type="entry name" value="UPF0173"/>
    <property type="match status" value="1"/>
</dbReference>
<accession>A0A1E3L839</accession>
<evidence type="ECO:0000313" key="8">
    <source>
        <dbReference type="Proteomes" id="UP000094578"/>
    </source>
</evidence>
<evidence type="ECO:0000256" key="1">
    <source>
        <dbReference type="ARBA" id="ARBA00022801"/>
    </source>
</evidence>
<dbReference type="PANTHER" id="PTHR43546">
    <property type="entry name" value="UPF0173 METAL-DEPENDENT HYDROLASE MJ1163-RELATED"/>
    <property type="match status" value="1"/>
</dbReference>
<dbReference type="Gene3D" id="3.60.15.10">
    <property type="entry name" value="Ribonuclease Z/Hydroxyacylglutathione hydrolase-like"/>
    <property type="match status" value="1"/>
</dbReference>
<dbReference type="PATRIC" id="fig|1886670.3.peg.709"/>
<organism evidence="7 8">
    <name type="scientific">Paenibacillus nuruki</name>
    <dbReference type="NCBI Taxonomy" id="1886670"/>
    <lineage>
        <taxon>Bacteria</taxon>
        <taxon>Bacillati</taxon>
        <taxon>Bacillota</taxon>
        <taxon>Bacilli</taxon>
        <taxon>Bacillales</taxon>
        <taxon>Paenibacillaceae</taxon>
        <taxon>Paenibacillus</taxon>
    </lineage>
</organism>
<evidence type="ECO:0000256" key="4">
    <source>
        <dbReference type="ARBA" id="ARBA00048505"/>
    </source>
</evidence>
<keyword evidence="1 5" id="KW-0378">Hydrolase</keyword>
<dbReference type="Proteomes" id="UP000094578">
    <property type="component" value="Unassembled WGS sequence"/>
</dbReference>
<dbReference type="InterPro" id="IPR022877">
    <property type="entry name" value="UPF0173"/>
</dbReference>
<dbReference type="STRING" id="1886670.PTI45_00691"/>
<dbReference type="SUPFAM" id="SSF56281">
    <property type="entry name" value="Metallo-hydrolase/oxidoreductase"/>
    <property type="match status" value="1"/>
</dbReference>
<dbReference type="PANTHER" id="PTHR43546:SF3">
    <property type="entry name" value="UPF0173 METAL-DEPENDENT HYDROLASE MJ1163"/>
    <property type="match status" value="1"/>
</dbReference>
<evidence type="ECO:0000259" key="6">
    <source>
        <dbReference type="SMART" id="SM00849"/>
    </source>
</evidence>
<dbReference type="InterPro" id="IPR001279">
    <property type="entry name" value="Metallo-B-lactamas"/>
</dbReference>
<comment type="caution">
    <text evidence="7">The sequence shown here is derived from an EMBL/GenBank/DDBJ whole genome shotgun (WGS) entry which is preliminary data.</text>
</comment>
<evidence type="ECO:0000256" key="3">
    <source>
        <dbReference type="ARBA" id="ARBA00034301"/>
    </source>
</evidence>
<comment type="catalytic activity">
    <reaction evidence="4">
        <text>3',5'-cyclic UMP + H2O = UMP + H(+)</text>
        <dbReference type="Rhea" id="RHEA:70575"/>
        <dbReference type="ChEBI" id="CHEBI:15377"/>
        <dbReference type="ChEBI" id="CHEBI:15378"/>
        <dbReference type="ChEBI" id="CHEBI:57865"/>
        <dbReference type="ChEBI" id="CHEBI:184387"/>
    </reaction>
    <physiologicalReaction direction="left-to-right" evidence="4">
        <dbReference type="Rhea" id="RHEA:70576"/>
    </physiologicalReaction>
</comment>
<dbReference type="GO" id="GO:0016787">
    <property type="term" value="F:hydrolase activity"/>
    <property type="evidence" value="ECO:0007669"/>
    <property type="project" value="UniProtKB-UniRule"/>
</dbReference>
<dbReference type="InterPro" id="IPR036866">
    <property type="entry name" value="RibonucZ/Hydroxyglut_hydro"/>
</dbReference>
<keyword evidence="8" id="KW-1185">Reference proteome</keyword>
<evidence type="ECO:0000313" key="7">
    <source>
        <dbReference type="EMBL" id="ODP29916.1"/>
    </source>
</evidence>
<evidence type="ECO:0000256" key="5">
    <source>
        <dbReference type="HAMAP-Rule" id="MF_00457"/>
    </source>
</evidence>
<reference evidence="7 8" key="1">
    <citation type="submission" date="2016-08" db="EMBL/GenBank/DDBJ databases">
        <title>Genome sequencing of Paenibacillus sp. TI45-13ar, isolated from Korean traditional nuruk.</title>
        <authorList>
            <person name="Kim S.-J."/>
        </authorList>
    </citation>
    <scope>NUCLEOTIDE SEQUENCE [LARGE SCALE GENOMIC DNA]</scope>
    <source>
        <strain evidence="7 8">TI45-13ar</strain>
    </source>
</reference>
<name>A0A1E3L839_9BACL</name>